<evidence type="ECO:0000313" key="1">
    <source>
        <dbReference type="EMBL" id="MCW9705840.1"/>
    </source>
</evidence>
<sequence>MYNNYNTPEELNNLTFSIWDADNPYGHALFAGNLMETSYYLENNSIEYLEVSGLDLQNMESYQPVTAERWLDWYYLVALSVLEETSVDQINQFSTTLATEVEW</sequence>
<name>A0ABT3PIS7_9BACT</name>
<accession>A0ABT3PIS7</accession>
<comment type="caution">
    <text evidence="1">The sequence shown here is derived from an EMBL/GenBank/DDBJ whole genome shotgun (WGS) entry which is preliminary data.</text>
</comment>
<dbReference type="EMBL" id="JAGGJA010000002">
    <property type="protein sequence ID" value="MCW9705840.1"/>
    <property type="molecule type" value="Genomic_DNA"/>
</dbReference>
<gene>
    <name evidence="1" type="ORF">J6I44_03200</name>
</gene>
<dbReference type="RefSeq" id="WP_265764513.1">
    <property type="nucleotide sequence ID" value="NZ_JAGGJA010000002.1"/>
</dbReference>
<keyword evidence="2" id="KW-1185">Reference proteome</keyword>
<organism evidence="1 2">
    <name type="scientific">Fodinibius salsisoli</name>
    <dbReference type="NCBI Taxonomy" id="2820877"/>
    <lineage>
        <taxon>Bacteria</taxon>
        <taxon>Pseudomonadati</taxon>
        <taxon>Balneolota</taxon>
        <taxon>Balneolia</taxon>
        <taxon>Balneolales</taxon>
        <taxon>Balneolaceae</taxon>
        <taxon>Fodinibius</taxon>
    </lineage>
</organism>
<evidence type="ECO:0000313" key="2">
    <source>
        <dbReference type="Proteomes" id="UP001207918"/>
    </source>
</evidence>
<proteinExistence type="predicted"/>
<dbReference type="Proteomes" id="UP001207918">
    <property type="component" value="Unassembled WGS sequence"/>
</dbReference>
<reference evidence="1 2" key="1">
    <citation type="submission" date="2021-03" db="EMBL/GenBank/DDBJ databases">
        <title>Aliifodinibius sp. nov., a new bacterium isolated from saline soil.</title>
        <authorList>
            <person name="Galisteo C."/>
            <person name="De La Haba R."/>
            <person name="Sanchez-Porro C."/>
            <person name="Ventosa A."/>
        </authorList>
    </citation>
    <scope>NUCLEOTIDE SEQUENCE [LARGE SCALE GENOMIC DNA]</scope>
    <source>
        <strain evidence="1 2">1BSP15-2V2</strain>
    </source>
</reference>
<protein>
    <submittedName>
        <fullName evidence="1">Uncharacterized protein</fullName>
    </submittedName>
</protein>